<evidence type="ECO:0000256" key="1">
    <source>
        <dbReference type="SAM" id="Phobius"/>
    </source>
</evidence>
<organism evidence="2 3">
    <name type="scientific">Mesorhizobium album</name>
    <dbReference type="NCBI Taxonomy" id="3072314"/>
    <lineage>
        <taxon>Bacteria</taxon>
        <taxon>Pseudomonadati</taxon>
        <taxon>Pseudomonadota</taxon>
        <taxon>Alphaproteobacteria</taxon>
        <taxon>Hyphomicrobiales</taxon>
        <taxon>Phyllobacteriaceae</taxon>
        <taxon>Mesorhizobium</taxon>
    </lineage>
</organism>
<dbReference type="Proteomes" id="UP001287059">
    <property type="component" value="Unassembled WGS sequence"/>
</dbReference>
<name>A0ABU4XZ88_9HYPH</name>
<keyword evidence="1" id="KW-0812">Transmembrane</keyword>
<keyword evidence="3" id="KW-1185">Reference proteome</keyword>
<dbReference type="EMBL" id="JAVIIW010000017">
    <property type="protein sequence ID" value="MDX8479913.1"/>
    <property type="molecule type" value="Genomic_DNA"/>
</dbReference>
<proteinExistence type="predicted"/>
<sequence length="229" mass="24687">MSELTSVLLSGAIALAVILHLAWLVRVSRNKARMALAADAASIRAAIPDATDVSDGTAGVAVWAGSWNGERAQVRTIVDTLAIRKLPARWLSVTITEPVAVPGTFDMMMRPGSPTTFSNFDHLEHTLPKVTALPAEAVLRTDRRGVAFPQDVIAAHAGIFAEGRAKELLITPKGVRIVWLLAQADRARYGVFRQAAFGDTRLDPELIEVLLAAASSLRHAINQRERQAA</sequence>
<evidence type="ECO:0000313" key="2">
    <source>
        <dbReference type="EMBL" id="MDX8479913.1"/>
    </source>
</evidence>
<dbReference type="RefSeq" id="WP_320288230.1">
    <property type="nucleotide sequence ID" value="NZ_JAVIIW010000017.1"/>
</dbReference>
<accession>A0ABU4XZ88</accession>
<reference evidence="2 3" key="1">
    <citation type="submission" date="2023-08" db="EMBL/GenBank/DDBJ databases">
        <title>Implementing the SeqCode for naming new Mesorhizobium species isolated from Vachellia karroo root nodules.</title>
        <authorList>
            <person name="Van Lill M."/>
        </authorList>
    </citation>
    <scope>NUCLEOTIDE SEQUENCE [LARGE SCALE GENOMIC DNA]</scope>
    <source>
        <strain evidence="2 3">VK24D</strain>
    </source>
</reference>
<gene>
    <name evidence="2" type="ORF">RFN28_15690</name>
</gene>
<keyword evidence="1" id="KW-1133">Transmembrane helix</keyword>
<evidence type="ECO:0000313" key="3">
    <source>
        <dbReference type="Proteomes" id="UP001287059"/>
    </source>
</evidence>
<comment type="caution">
    <text evidence="2">The sequence shown here is derived from an EMBL/GenBank/DDBJ whole genome shotgun (WGS) entry which is preliminary data.</text>
</comment>
<protein>
    <submittedName>
        <fullName evidence="2">Uncharacterized protein</fullName>
    </submittedName>
</protein>
<feature type="transmembrane region" description="Helical" evidence="1">
    <location>
        <begin position="6"/>
        <end position="25"/>
    </location>
</feature>
<keyword evidence="1" id="KW-0472">Membrane</keyword>